<sequence>MMRLLHMCDCKFLYNAITLFCFLMGHFL</sequence>
<name>A0A2P2JIV4_RHIMU</name>
<dbReference type="AlphaFoldDB" id="A0A2P2JIV4"/>
<evidence type="ECO:0000313" key="2">
    <source>
        <dbReference type="EMBL" id="MBW93403.1"/>
    </source>
</evidence>
<keyword evidence="1" id="KW-0472">Membrane</keyword>
<feature type="transmembrane region" description="Helical" evidence="1">
    <location>
        <begin position="12"/>
        <end position="27"/>
    </location>
</feature>
<protein>
    <submittedName>
        <fullName evidence="2">Uncharacterized protein</fullName>
    </submittedName>
</protein>
<keyword evidence="1" id="KW-1133">Transmembrane helix</keyword>
<organism evidence="2">
    <name type="scientific">Rhizophora mucronata</name>
    <name type="common">Asiatic mangrove</name>
    <dbReference type="NCBI Taxonomy" id="61149"/>
    <lineage>
        <taxon>Eukaryota</taxon>
        <taxon>Viridiplantae</taxon>
        <taxon>Streptophyta</taxon>
        <taxon>Embryophyta</taxon>
        <taxon>Tracheophyta</taxon>
        <taxon>Spermatophyta</taxon>
        <taxon>Magnoliopsida</taxon>
        <taxon>eudicotyledons</taxon>
        <taxon>Gunneridae</taxon>
        <taxon>Pentapetalae</taxon>
        <taxon>rosids</taxon>
        <taxon>fabids</taxon>
        <taxon>Malpighiales</taxon>
        <taxon>Rhizophoraceae</taxon>
        <taxon>Rhizophora</taxon>
    </lineage>
</organism>
<evidence type="ECO:0000256" key="1">
    <source>
        <dbReference type="SAM" id="Phobius"/>
    </source>
</evidence>
<accession>A0A2P2JIV4</accession>
<dbReference type="EMBL" id="GGEC01012920">
    <property type="protein sequence ID" value="MBW93403.1"/>
    <property type="molecule type" value="Transcribed_RNA"/>
</dbReference>
<reference evidence="2" key="1">
    <citation type="submission" date="2018-02" db="EMBL/GenBank/DDBJ databases">
        <title>Rhizophora mucronata_Transcriptome.</title>
        <authorList>
            <person name="Meera S.P."/>
            <person name="Sreeshan A."/>
            <person name="Augustine A."/>
        </authorList>
    </citation>
    <scope>NUCLEOTIDE SEQUENCE</scope>
    <source>
        <tissue evidence="2">Leaf</tissue>
    </source>
</reference>
<proteinExistence type="predicted"/>
<keyword evidence="1" id="KW-0812">Transmembrane</keyword>